<feature type="compositionally biased region" description="Basic and acidic residues" evidence="1">
    <location>
        <begin position="31"/>
        <end position="54"/>
    </location>
</feature>
<dbReference type="GO" id="GO:0004864">
    <property type="term" value="F:protein phosphatase inhibitor activity"/>
    <property type="evidence" value="ECO:0007669"/>
    <property type="project" value="InterPro"/>
</dbReference>
<dbReference type="Gramene" id="ORUFI05G11530.1">
    <property type="protein sequence ID" value="ORUFI05G11530.1"/>
    <property type="gene ID" value="ORUFI05G11530"/>
</dbReference>
<evidence type="ECO:0000313" key="3">
    <source>
        <dbReference type="Proteomes" id="UP000008022"/>
    </source>
</evidence>
<dbReference type="STRING" id="4529.A0A0E0PKC3"/>
<keyword evidence="3" id="KW-1185">Reference proteome</keyword>
<name>A0A0E0PKC3_ORYRU</name>
<dbReference type="PANTHER" id="PTHR12398">
    <property type="entry name" value="PROTEIN PHOSPHATASE INHIBITOR"/>
    <property type="match status" value="1"/>
</dbReference>
<feature type="region of interest" description="Disordered" evidence="1">
    <location>
        <begin position="174"/>
        <end position="209"/>
    </location>
</feature>
<dbReference type="HOGENOM" id="CLU_099603_0_0_1"/>
<proteinExistence type="predicted"/>
<reference evidence="2" key="2">
    <citation type="submission" date="2015-06" db="UniProtKB">
        <authorList>
            <consortium name="EnsemblPlants"/>
        </authorList>
    </citation>
    <scope>IDENTIFICATION</scope>
</reference>
<organism evidence="2 3">
    <name type="scientific">Oryza rufipogon</name>
    <name type="common">Brownbeard rice</name>
    <name type="synonym">Asian wild rice</name>
    <dbReference type="NCBI Taxonomy" id="4529"/>
    <lineage>
        <taxon>Eukaryota</taxon>
        <taxon>Viridiplantae</taxon>
        <taxon>Streptophyta</taxon>
        <taxon>Embryophyta</taxon>
        <taxon>Tracheophyta</taxon>
        <taxon>Spermatophyta</taxon>
        <taxon>Magnoliopsida</taxon>
        <taxon>Liliopsida</taxon>
        <taxon>Poales</taxon>
        <taxon>Poaceae</taxon>
        <taxon>BOP clade</taxon>
        <taxon>Oryzoideae</taxon>
        <taxon>Oryzeae</taxon>
        <taxon>Oryzinae</taxon>
        <taxon>Oryza</taxon>
    </lineage>
</organism>
<reference evidence="3" key="1">
    <citation type="submission" date="2013-06" db="EMBL/GenBank/DDBJ databases">
        <authorList>
            <person name="Zhao Q."/>
        </authorList>
    </citation>
    <scope>NUCLEOTIDE SEQUENCE</scope>
    <source>
        <strain evidence="3">cv. W1943</strain>
    </source>
</reference>
<feature type="compositionally biased region" description="Basic and acidic residues" evidence="1">
    <location>
        <begin position="61"/>
        <end position="72"/>
    </location>
</feature>
<dbReference type="PANTHER" id="PTHR12398:SF20">
    <property type="entry name" value="PROTEIN PHOSPHATASE 1 REGULATORY INHIBITOR SUBUNIT 2"/>
    <property type="match status" value="1"/>
</dbReference>
<dbReference type="GO" id="GO:0009966">
    <property type="term" value="P:regulation of signal transduction"/>
    <property type="evidence" value="ECO:0007669"/>
    <property type="project" value="InterPro"/>
</dbReference>
<evidence type="ECO:0000313" key="2">
    <source>
        <dbReference type="EnsemblPlants" id="ORUFI05G11530.1"/>
    </source>
</evidence>
<protein>
    <recommendedName>
        <fullName evidence="4">Protein phosphatase inhibitor 2</fullName>
    </recommendedName>
</protein>
<feature type="region of interest" description="Disordered" evidence="1">
    <location>
        <begin position="110"/>
        <end position="153"/>
    </location>
</feature>
<accession>A0A0E0PKC3</accession>
<dbReference type="OMA" id="KKPAGCD"/>
<sequence length="209" mass="22837">MAAAIEQVVAHNGEDGGGESGENGAAVEQESSGKREVEDEGRERESSRRVKWNEDNLYEIESNKPVRQKITEPKTPYHPMVDDDGSLSPTRPFDKCLDETVNAEAILTALNGVASSSKTDPKDDGWASSDDDADAMEQDDDPEAEKSRLSFKEHRRAHYDEFLKVKELMRSGSLIDDEADEDDRGAKGSQAKAVGKKPAGCDSTPPPQT</sequence>
<dbReference type="Pfam" id="PF04979">
    <property type="entry name" value="IPP-2"/>
    <property type="match status" value="1"/>
</dbReference>
<feature type="compositionally biased region" description="Acidic residues" evidence="1">
    <location>
        <begin position="129"/>
        <end position="143"/>
    </location>
</feature>
<evidence type="ECO:0008006" key="4">
    <source>
        <dbReference type="Google" id="ProtNLM"/>
    </source>
</evidence>
<feature type="compositionally biased region" description="Basic and acidic residues" evidence="1">
    <location>
        <begin position="144"/>
        <end position="153"/>
    </location>
</feature>
<dbReference type="InterPro" id="IPR007062">
    <property type="entry name" value="PPI-2"/>
</dbReference>
<dbReference type="EnsemblPlants" id="ORUFI05G11530.1">
    <property type="protein sequence ID" value="ORUFI05G11530.1"/>
    <property type="gene ID" value="ORUFI05G11530"/>
</dbReference>
<evidence type="ECO:0000256" key="1">
    <source>
        <dbReference type="SAM" id="MobiDB-lite"/>
    </source>
</evidence>
<dbReference type="Proteomes" id="UP000008022">
    <property type="component" value="Unassembled WGS sequence"/>
</dbReference>
<dbReference type="eggNOG" id="ENOG502RYGC">
    <property type="taxonomic scope" value="Eukaryota"/>
</dbReference>
<feature type="region of interest" description="Disordered" evidence="1">
    <location>
        <begin position="1"/>
        <end position="93"/>
    </location>
</feature>
<dbReference type="AlphaFoldDB" id="A0A0E0PKC3"/>